<evidence type="ECO:0000313" key="3">
    <source>
        <dbReference type="Proteomes" id="UP000475862"/>
    </source>
</evidence>
<keyword evidence="3" id="KW-1185">Reference proteome</keyword>
<dbReference type="EMBL" id="VYZN01000009">
    <property type="protein sequence ID" value="KAE9542881.1"/>
    <property type="molecule type" value="Genomic_DNA"/>
</dbReference>
<evidence type="ECO:0000256" key="1">
    <source>
        <dbReference type="SAM" id="MobiDB-lite"/>
    </source>
</evidence>
<evidence type="ECO:0000313" key="2">
    <source>
        <dbReference type="EMBL" id="KAE9542881.1"/>
    </source>
</evidence>
<feature type="compositionally biased region" description="Basic residues" evidence="1">
    <location>
        <begin position="464"/>
        <end position="474"/>
    </location>
</feature>
<feature type="region of interest" description="Disordered" evidence="1">
    <location>
        <begin position="1"/>
        <end position="58"/>
    </location>
</feature>
<protein>
    <submittedName>
        <fullName evidence="2">Uncharacterized protein</fullName>
    </submittedName>
</protein>
<dbReference type="OrthoDB" id="76173at2759"/>
<comment type="caution">
    <text evidence="2">The sequence shown here is derived from an EMBL/GenBank/DDBJ whole genome shotgun (WGS) entry which is preliminary data.</text>
</comment>
<feature type="region of interest" description="Disordered" evidence="1">
    <location>
        <begin position="65"/>
        <end position="84"/>
    </location>
</feature>
<organism evidence="2 3">
    <name type="scientific">Aphis glycines</name>
    <name type="common">Soybean aphid</name>
    <dbReference type="NCBI Taxonomy" id="307491"/>
    <lineage>
        <taxon>Eukaryota</taxon>
        <taxon>Metazoa</taxon>
        <taxon>Ecdysozoa</taxon>
        <taxon>Arthropoda</taxon>
        <taxon>Hexapoda</taxon>
        <taxon>Insecta</taxon>
        <taxon>Pterygota</taxon>
        <taxon>Neoptera</taxon>
        <taxon>Paraneoptera</taxon>
        <taxon>Hemiptera</taxon>
        <taxon>Sternorrhyncha</taxon>
        <taxon>Aphidomorpha</taxon>
        <taxon>Aphidoidea</taxon>
        <taxon>Aphididae</taxon>
        <taxon>Aphidini</taxon>
        <taxon>Aphis</taxon>
        <taxon>Aphis</taxon>
    </lineage>
</organism>
<gene>
    <name evidence="2" type="ORF">AGLY_002792</name>
</gene>
<name>A0A6G0U190_APHGL</name>
<dbReference type="InterPro" id="IPR058559">
    <property type="entry name" value="PRM_STIL"/>
</dbReference>
<feature type="region of interest" description="Disordered" evidence="1">
    <location>
        <begin position="448"/>
        <end position="491"/>
    </location>
</feature>
<proteinExistence type="predicted"/>
<accession>A0A6G0U190</accession>
<reference evidence="2 3" key="1">
    <citation type="submission" date="2019-08" db="EMBL/GenBank/DDBJ databases">
        <title>The genome of the soybean aphid Biotype 1, its phylome, world population structure and adaptation to the North American continent.</title>
        <authorList>
            <person name="Giordano R."/>
            <person name="Donthu R.K."/>
            <person name="Hernandez A.G."/>
            <person name="Wright C.L."/>
            <person name="Zimin A.V."/>
        </authorList>
    </citation>
    <scope>NUCLEOTIDE SEQUENCE [LARGE SCALE GENOMIC DNA]</scope>
    <source>
        <tissue evidence="2">Whole aphids</tissue>
    </source>
</reference>
<feature type="region of interest" description="Disordered" evidence="1">
    <location>
        <begin position="215"/>
        <end position="269"/>
    </location>
</feature>
<feature type="compositionally biased region" description="Polar residues" evidence="1">
    <location>
        <begin position="475"/>
        <end position="491"/>
    </location>
</feature>
<sequence length="491" mass="56791">MYSNTPSDELEPRPAPKPTQFQELSAKPEVPELSVVFDSSKNNSNSLNKHSPYYTNSQNTHETYSEWKNRQNYTPPIHKDTRYYEPRDKQYYGSSPYSDCHQNPYSHFSDKISYKSGSECHKCACQNTPTVKDIYSMMQLQNDQIKFLLETIQKLLVTVLSNQQNQHKCCCSENSHCKKDNDSKTTEVFKNDLTQEKCPSKYSHDNRTEKQLTNLKKSEAVQKKNEPNQNPKYSDKPGITSVTKEKPKPPVDTRCDESKDEENNTKEKEKTYSIISDESFDLNANDVQVIEDPISPEQSIHIDMKSSSEDSENSECEEENDKKIEVGWTMYKNIIGQVNNLLEDNRNEQRYNVAEPIECVKPTATIPPKNFEPYKRFILPENSKIDSSLQMQALAMQYLSPEQAVKFDMNKHFVPTTQPTMKSPNNYSISTLHYMERYHLIAPEKSYTSENPQQKLPTEGLLNKNKKSLRKNKTPSKILNITELKQQPKLS</sequence>
<feature type="compositionally biased region" description="Basic and acidic residues" evidence="1">
    <location>
        <begin position="243"/>
        <end position="269"/>
    </location>
</feature>
<feature type="compositionally biased region" description="Low complexity" evidence="1">
    <location>
        <begin position="39"/>
        <end position="49"/>
    </location>
</feature>
<dbReference type="AlphaFoldDB" id="A0A6G0U190"/>
<dbReference type="Pfam" id="PF26399">
    <property type="entry name" value="PRM_STIL"/>
    <property type="match status" value="1"/>
</dbReference>
<feature type="compositionally biased region" description="Basic and acidic residues" evidence="1">
    <location>
        <begin position="215"/>
        <end position="226"/>
    </location>
</feature>
<dbReference type="Proteomes" id="UP000475862">
    <property type="component" value="Unassembled WGS sequence"/>
</dbReference>